<evidence type="ECO:0000256" key="1">
    <source>
        <dbReference type="ARBA" id="ARBA00004123"/>
    </source>
</evidence>
<evidence type="ECO:0000256" key="6">
    <source>
        <dbReference type="ARBA" id="ARBA00022833"/>
    </source>
</evidence>
<dbReference type="FunFam" id="2.20.25.420:FF:000002">
    <property type="entry name" value="Zinc finger protein ZPR1"/>
    <property type="match status" value="1"/>
</dbReference>
<dbReference type="Proteomes" id="UP000800092">
    <property type="component" value="Unassembled WGS sequence"/>
</dbReference>
<dbReference type="InterPro" id="IPR056180">
    <property type="entry name" value="ZPR1_jr_dom"/>
</dbReference>
<keyword evidence="12" id="KW-1185">Reference proteome</keyword>
<dbReference type="InterPro" id="IPR042452">
    <property type="entry name" value="ZPR1_Znf1/2"/>
</dbReference>
<proteinExistence type="inferred from homology"/>
<feature type="region of interest" description="Disordered" evidence="9">
    <location>
        <begin position="210"/>
        <end position="233"/>
    </location>
</feature>
<dbReference type="AlphaFoldDB" id="A0A6A6HMW3"/>
<name>A0A6A6HMW3_VIRVR</name>
<evidence type="ECO:0000313" key="11">
    <source>
        <dbReference type="EMBL" id="KAF2238873.1"/>
    </source>
</evidence>
<dbReference type="InterPro" id="IPR004457">
    <property type="entry name" value="Znf_ZPR1"/>
</dbReference>
<dbReference type="FunFam" id="2.20.25.420:FF:000001">
    <property type="entry name" value="Zinc finger protein ZPR1"/>
    <property type="match status" value="1"/>
</dbReference>
<keyword evidence="4" id="KW-0677">Repeat</keyword>
<feature type="region of interest" description="Disordered" evidence="9">
    <location>
        <begin position="34"/>
        <end position="54"/>
    </location>
</feature>
<dbReference type="PANTHER" id="PTHR10876:SF0">
    <property type="entry name" value="ZINC FINGER PROTEIN ZPR1"/>
    <property type="match status" value="1"/>
</dbReference>
<feature type="compositionally biased region" description="Basic and acidic residues" evidence="9">
    <location>
        <begin position="479"/>
        <end position="498"/>
    </location>
</feature>
<feature type="domain" description="Zinc finger ZPR1-type" evidence="10">
    <location>
        <begin position="62"/>
        <end position="219"/>
    </location>
</feature>
<evidence type="ECO:0000259" key="10">
    <source>
        <dbReference type="SMART" id="SM00709"/>
    </source>
</evidence>
<evidence type="ECO:0000256" key="3">
    <source>
        <dbReference type="ARBA" id="ARBA00022723"/>
    </source>
</evidence>
<feature type="region of interest" description="Disordered" evidence="9">
    <location>
        <begin position="468"/>
        <end position="510"/>
    </location>
</feature>
<dbReference type="EMBL" id="ML991774">
    <property type="protein sequence ID" value="KAF2238873.1"/>
    <property type="molecule type" value="Genomic_DNA"/>
</dbReference>
<evidence type="ECO:0000313" key="12">
    <source>
        <dbReference type="Proteomes" id="UP000800092"/>
    </source>
</evidence>
<keyword evidence="3" id="KW-0479">Metal-binding</keyword>
<dbReference type="Gene3D" id="2.60.120.1040">
    <property type="entry name" value="ZPR1, A/B domain"/>
    <property type="match status" value="2"/>
</dbReference>
<dbReference type="GO" id="GO:0005634">
    <property type="term" value="C:nucleus"/>
    <property type="evidence" value="ECO:0007669"/>
    <property type="project" value="UniProtKB-SubCell"/>
</dbReference>
<feature type="compositionally biased region" description="Basic and acidic residues" evidence="9">
    <location>
        <begin position="221"/>
        <end position="233"/>
    </location>
</feature>
<dbReference type="InterPro" id="IPR040141">
    <property type="entry name" value="ZPR1"/>
</dbReference>
<dbReference type="FunFam" id="2.60.120.1040:FF:000001">
    <property type="entry name" value="Zinc finger protein ZPR1"/>
    <property type="match status" value="1"/>
</dbReference>
<dbReference type="Pfam" id="PF22794">
    <property type="entry name" value="jr-ZPR1"/>
    <property type="match status" value="2"/>
</dbReference>
<dbReference type="SMART" id="SM00709">
    <property type="entry name" value="Zpr1"/>
    <property type="match status" value="2"/>
</dbReference>
<keyword evidence="6" id="KW-0862">Zinc</keyword>
<evidence type="ECO:0000256" key="4">
    <source>
        <dbReference type="ARBA" id="ARBA00022737"/>
    </source>
</evidence>
<dbReference type="PANTHER" id="PTHR10876">
    <property type="entry name" value="ZINC FINGER PROTEIN ZPR1"/>
    <property type="match status" value="1"/>
</dbReference>
<feature type="compositionally biased region" description="Acidic residues" evidence="9">
    <location>
        <begin position="499"/>
        <end position="510"/>
    </location>
</feature>
<dbReference type="GO" id="GO:0008270">
    <property type="term" value="F:zinc ion binding"/>
    <property type="evidence" value="ECO:0007669"/>
    <property type="project" value="UniProtKB-KW"/>
</dbReference>
<dbReference type="Pfam" id="PF03367">
    <property type="entry name" value="Zn_ribbon_ZPR1"/>
    <property type="match status" value="2"/>
</dbReference>
<dbReference type="InterPro" id="IPR042451">
    <property type="entry name" value="ZPR1_A/B_dom"/>
</dbReference>
<evidence type="ECO:0000256" key="7">
    <source>
        <dbReference type="ARBA" id="ARBA00023242"/>
    </source>
</evidence>
<dbReference type="NCBIfam" id="TIGR00310">
    <property type="entry name" value="ZPR1_znf"/>
    <property type="match status" value="2"/>
</dbReference>
<keyword evidence="7" id="KW-0539">Nucleus</keyword>
<feature type="region of interest" description="Disordered" evidence="9">
    <location>
        <begin position="1"/>
        <end position="21"/>
    </location>
</feature>
<comment type="similarity">
    <text evidence="2">Belongs to the ZPR1 family.</text>
</comment>
<keyword evidence="5" id="KW-0863">Zinc-finger</keyword>
<protein>
    <submittedName>
        <fullName evidence="11">Zinc finger protein zpr1</fullName>
    </submittedName>
</protein>
<evidence type="ECO:0000256" key="8">
    <source>
        <dbReference type="ARBA" id="ARBA00054139"/>
    </source>
</evidence>
<evidence type="ECO:0000256" key="2">
    <source>
        <dbReference type="ARBA" id="ARBA00008354"/>
    </source>
</evidence>
<dbReference type="FunFam" id="2.60.120.1040:FF:000003">
    <property type="entry name" value="Zinc finger protein zpr1"/>
    <property type="match status" value="1"/>
</dbReference>
<reference evidence="11" key="1">
    <citation type="journal article" date="2020" name="Stud. Mycol.">
        <title>101 Dothideomycetes genomes: a test case for predicting lifestyles and emergence of pathogens.</title>
        <authorList>
            <person name="Haridas S."/>
            <person name="Albert R."/>
            <person name="Binder M."/>
            <person name="Bloem J."/>
            <person name="Labutti K."/>
            <person name="Salamov A."/>
            <person name="Andreopoulos B."/>
            <person name="Baker S."/>
            <person name="Barry K."/>
            <person name="Bills G."/>
            <person name="Bluhm B."/>
            <person name="Cannon C."/>
            <person name="Castanera R."/>
            <person name="Culley D."/>
            <person name="Daum C."/>
            <person name="Ezra D."/>
            <person name="Gonzalez J."/>
            <person name="Henrissat B."/>
            <person name="Kuo A."/>
            <person name="Liang C."/>
            <person name="Lipzen A."/>
            <person name="Lutzoni F."/>
            <person name="Magnuson J."/>
            <person name="Mondo S."/>
            <person name="Nolan M."/>
            <person name="Ohm R."/>
            <person name="Pangilinan J."/>
            <person name="Park H.-J."/>
            <person name="Ramirez L."/>
            <person name="Alfaro M."/>
            <person name="Sun H."/>
            <person name="Tritt A."/>
            <person name="Yoshinaga Y."/>
            <person name="Zwiers L.-H."/>
            <person name="Turgeon B."/>
            <person name="Goodwin S."/>
            <person name="Spatafora J."/>
            <person name="Crous P."/>
            <person name="Grigoriev I."/>
        </authorList>
    </citation>
    <scope>NUCLEOTIDE SEQUENCE</scope>
    <source>
        <strain evidence="11">Tuck. ex Michener</strain>
    </source>
</reference>
<organism evidence="11 12">
    <name type="scientific">Viridothelium virens</name>
    <name type="common">Speckled blister lichen</name>
    <name type="synonym">Trypethelium virens</name>
    <dbReference type="NCBI Taxonomy" id="1048519"/>
    <lineage>
        <taxon>Eukaryota</taxon>
        <taxon>Fungi</taxon>
        <taxon>Dikarya</taxon>
        <taxon>Ascomycota</taxon>
        <taxon>Pezizomycotina</taxon>
        <taxon>Dothideomycetes</taxon>
        <taxon>Dothideomycetes incertae sedis</taxon>
        <taxon>Trypetheliales</taxon>
        <taxon>Trypetheliaceae</taxon>
        <taxon>Viridothelium</taxon>
    </lineage>
</organism>
<accession>A0A6A6HMW3</accession>
<comment type="subcellular location">
    <subcellularLocation>
        <location evidence="1">Nucleus</location>
    </subcellularLocation>
</comment>
<dbReference type="OrthoDB" id="308464at2759"/>
<feature type="domain" description="Zinc finger ZPR1-type" evidence="10">
    <location>
        <begin position="299"/>
        <end position="465"/>
    </location>
</feature>
<evidence type="ECO:0000256" key="9">
    <source>
        <dbReference type="SAM" id="MobiDB-lite"/>
    </source>
</evidence>
<dbReference type="Gene3D" id="2.20.25.420">
    <property type="entry name" value="ZPR1, zinc finger domain"/>
    <property type="match status" value="2"/>
</dbReference>
<sequence>MAEDTLQKAATIEGGSQPKSVAADLFEDMGRKVEGMSLNGKTTEDSEANDSDEQKGVEEIESLCMNCHEDGITKLLLTKIPFFREIVITSFECSHCHFKNSEIQFAGQIQQLGATYTLAVDQKQDLGRQIVKSDTCVVQVPDIQLEIPAGRGQLTNVEGILSMVSQDLAALQPERKLADAAAYEAIEKVIESLKDMASGNRLPFAISVDDPAGNSWIEPSPEDKSGKYKKTEYKRSAEQNSKLGLADASDAADASPKTEIRPEYHAAGMVPDLPTGHDALDQDVEDDDIVEGKVYDFPTQCPGCSHACVTHMKMVNIPHFSEVVIMSTVCDACGYRTNEVKSGGGVPEKGRRITLKVRGAEDLKRDILKAENCALACPELGLNVEPGTLGGRFTTVEGLLSQVRDDLRSQIFDAEGEGYEGGDSMAATEKVKWDKFFGNMSKALDGKLEFTCILEDPLAASYVQSYTAPDPDEQITVEDYARTEEEEEHLGLKDIKTEDYEEEDDKEIAG</sequence>
<comment type="function">
    <text evidence="8">Acts as a protein folding chaperone for elongation factor 1-alpha.</text>
</comment>
<gene>
    <name evidence="11" type="ORF">EV356DRAFT_439904</name>
</gene>
<evidence type="ECO:0000256" key="5">
    <source>
        <dbReference type="ARBA" id="ARBA00022771"/>
    </source>
</evidence>